<gene>
    <name evidence="10" type="ORF">CEXT_484401</name>
</gene>
<keyword evidence="2" id="KW-0479">Metal-binding</keyword>
<keyword evidence="3" id="KW-0677">Repeat</keyword>
<dbReference type="GO" id="GO:0006357">
    <property type="term" value="P:regulation of transcription by RNA polymerase II"/>
    <property type="evidence" value="ECO:0007669"/>
    <property type="project" value="TreeGrafter"/>
</dbReference>
<evidence type="ECO:0000256" key="5">
    <source>
        <dbReference type="ARBA" id="ARBA00022833"/>
    </source>
</evidence>
<sequence>MECLGRGFALKRFKQLKNGQISTTGTSLDIETPASFQLSPLITISVLSPGYVTSRSGDMTRHLRIHTYASIISSESANHHQCPACGYITSRSGDMTRHLRIHTCEKPFQCSICSKASPRKLL</sequence>
<dbReference type="GO" id="GO:0000978">
    <property type="term" value="F:RNA polymerase II cis-regulatory region sequence-specific DNA binding"/>
    <property type="evidence" value="ECO:0007669"/>
    <property type="project" value="TreeGrafter"/>
</dbReference>
<evidence type="ECO:0000256" key="8">
    <source>
        <dbReference type="PROSITE-ProRule" id="PRU00042"/>
    </source>
</evidence>
<accession>A0AAV4Y453</accession>
<dbReference type="Pfam" id="PF13909">
    <property type="entry name" value="zf-H2C2_5"/>
    <property type="match status" value="1"/>
</dbReference>
<evidence type="ECO:0000256" key="4">
    <source>
        <dbReference type="ARBA" id="ARBA00022771"/>
    </source>
</evidence>
<dbReference type="PANTHER" id="PTHR24404">
    <property type="entry name" value="ZINC FINGER PROTEIN"/>
    <property type="match status" value="1"/>
</dbReference>
<comment type="caution">
    <text evidence="10">The sequence shown here is derived from an EMBL/GenBank/DDBJ whole genome shotgun (WGS) entry which is preliminary data.</text>
</comment>
<dbReference type="EMBL" id="BPLR01018759">
    <property type="protein sequence ID" value="GIZ02117.1"/>
    <property type="molecule type" value="Genomic_DNA"/>
</dbReference>
<dbReference type="PANTHER" id="PTHR24404:SF114">
    <property type="entry name" value="KLUMPFUSS, ISOFORM B-RELATED"/>
    <property type="match status" value="1"/>
</dbReference>
<dbReference type="FunFam" id="3.30.160.60:FF:000446">
    <property type="entry name" value="Zinc finger protein"/>
    <property type="match status" value="1"/>
</dbReference>
<dbReference type="GO" id="GO:0003700">
    <property type="term" value="F:DNA-binding transcription factor activity"/>
    <property type="evidence" value="ECO:0007669"/>
    <property type="project" value="TreeGrafter"/>
</dbReference>
<organism evidence="10 11">
    <name type="scientific">Caerostris extrusa</name>
    <name type="common">Bark spider</name>
    <name type="synonym">Caerostris bankana</name>
    <dbReference type="NCBI Taxonomy" id="172846"/>
    <lineage>
        <taxon>Eukaryota</taxon>
        <taxon>Metazoa</taxon>
        <taxon>Ecdysozoa</taxon>
        <taxon>Arthropoda</taxon>
        <taxon>Chelicerata</taxon>
        <taxon>Arachnida</taxon>
        <taxon>Araneae</taxon>
        <taxon>Araneomorphae</taxon>
        <taxon>Entelegynae</taxon>
        <taxon>Araneoidea</taxon>
        <taxon>Araneidae</taxon>
        <taxon>Caerostris</taxon>
    </lineage>
</organism>
<evidence type="ECO:0000256" key="7">
    <source>
        <dbReference type="ARBA" id="ARBA00023242"/>
    </source>
</evidence>
<feature type="domain" description="C2H2-type" evidence="9">
    <location>
        <begin position="80"/>
        <end position="107"/>
    </location>
</feature>
<proteinExistence type="predicted"/>
<dbReference type="Gene3D" id="3.30.160.60">
    <property type="entry name" value="Classic Zinc Finger"/>
    <property type="match status" value="1"/>
</dbReference>
<comment type="subcellular location">
    <subcellularLocation>
        <location evidence="1">Nucleus</location>
    </subcellularLocation>
</comment>
<dbReference type="GO" id="GO:0008270">
    <property type="term" value="F:zinc ion binding"/>
    <property type="evidence" value="ECO:0007669"/>
    <property type="project" value="UniProtKB-KW"/>
</dbReference>
<dbReference type="InterPro" id="IPR036236">
    <property type="entry name" value="Znf_C2H2_sf"/>
</dbReference>
<dbReference type="GO" id="GO:0005634">
    <property type="term" value="C:nucleus"/>
    <property type="evidence" value="ECO:0007669"/>
    <property type="project" value="UniProtKB-SubCell"/>
</dbReference>
<dbReference type="SMART" id="SM00355">
    <property type="entry name" value="ZnF_C2H2"/>
    <property type="match status" value="1"/>
</dbReference>
<keyword evidence="6" id="KW-0238">DNA-binding</keyword>
<evidence type="ECO:0000256" key="6">
    <source>
        <dbReference type="ARBA" id="ARBA00023125"/>
    </source>
</evidence>
<evidence type="ECO:0000259" key="9">
    <source>
        <dbReference type="PROSITE" id="PS50157"/>
    </source>
</evidence>
<keyword evidence="4 8" id="KW-0863">Zinc-finger</keyword>
<dbReference type="PROSITE" id="PS50157">
    <property type="entry name" value="ZINC_FINGER_C2H2_2"/>
    <property type="match status" value="1"/>
</dbReference>
<dbReference type="Proteomes" id="UP001054945">
    <property type="component" value="Unassembled WGS sequence"/>
</dbReference>
<protein>
    <recommendedName>
        <fullName evidence="9">C2H2-type domain-containing protein</fullName>
    </recommendedName>
</protein>
<name>A0AAV4Y453_CAEEX</name>
<evidence type="ECO:0000313" key="11">
    <source>
        <dbReference type="Proteomes" id="UP001054945"/>
    </source>
</evidence>
<keyword evidence="5" id="KW-0862">Zinc</keyword>
<evidence type="ECO:0000256" key="2">
    <source>
        <dbReference type="ARBA" id="ARBA00022723"/>
    </source>
</evidence>
<dbReference type="SUPFAM" id="SSF57667">
    <property type="entry name" value="beta-beta-alpha zinc fingers"/>
    <property type="match status" value="1"/>
</dbReference>
<dbReference type="InterPro" id="IPR050589">
    <property type="entry name" value="Ikaros_C2H2-ZF"/>
</dbReference>
<keyword evidence="11" id="KW-1185">Reference proteome</keyword>
<evidence type="ECO:0000256" key="3">
    <source>
        <dbReference type="ARBA" id="ARBA00022737"/>
    </source>
</evidence>
<dbReference type="InterPro" id="IPR013087">
    <property type="entry name" value="Znf_C2H2_type"/>
</dbReference>
<reference evidence="10 11" key="1">
    <citation type="submission" date="2021-06" db="EMBL/GenBank/DDBJ databases">
        <title>Caerostris extrusa draft genome.</title>
        <authorList>
            <person name="Kono N."/>
            <person name="Arakawa K."/>
        </authorList>
    </citation>
    <scope>NUCLEOTIDE SEQUENCE [LARGE SCALE GENOMIC DNA]</scope>
</reference>
<dbReference type="AlphaFoldDB" id="A0AAV4Y453"/>
<evidence type="ECO:0000256" key="1">
    <source>
        <dbReference type="ARBA" id="ARBA00004123"/>
    </source>
</evidence>
<evidence type="ECO:0000313" key="10">
    <source>
        <dbReference type="EMBL" id="GIZ02117.1"/>
    </source>
</evidence>
<keyword evidence="7" id="KW-0539">Nucleus</keyword>